<evidence type="ECO:0000259" key="3">
    <source>
        <dbReference type="PROSITE" id="PS50883"/>
    </source>
</evidence>
<evidence type="ECO:0000256" key="2">
    <source>
        <dbReference type="SAM" id="Phobius"/>
    </source>
</evidence>
<dbReference type="PANTHER" id="PTHR44757:SF2">
    <property type="entry name" value="BIOFILM ARCHITECTURE MAINTENANCE PROTEIN MBAA"/>
    <property type="match status" value="1"/>
</dbReference>
<dbReference type="PROSITE" id="PS50887">
    <property type="entry name" value="GGDEF"/>
    <property type="match status" value="1"/>
</dbReference>
<dbReference type="SUPFAM" id="SSF141868">
    <property type="entry name" value="EAL domain-like"/>
    <property type="match status" value="1"/>
</dbReference>
<keyword evidence="2" id="KW-0472">Membrane</keyword>
<feature type="region of interest" description="Disordered" evidence="1">
    <location>
        <begin position="769"/>
        <end position="828"/>
    </location>
</feature>
<evidence type="ECO:0000259" key="4">
    <source>
        <dbReference type="PROSITE" id="PS50887"/>
    </source>
</evidence>
<keyword evidence="6" id="KW-1185">Reference proteome</keyword>
<keyword evidence="2" id="KW-0812">Transmembrane</keyword>
<dbReference type="CDD" id="cd01948">
    <property type="entry name" value="EAL"/>
    <property type="match status" value="1"/>
</dbReference>
<feature type="transmembrane region" description="Helical" evidence="2">
    <location>
        <begin position="184"/>
        <end position="206"/>
    </location>
</feature>
<sequence>MGTRYTSSAVLAAVLVVLCAVLCLWDPAMVAGPFYVGCTLVASLTMVTVPLARGARPRSVWLVEALSGLCLILVAVVAVCRLTPAWMGPVSLLDVLYVGSYLALITWLALVARELGGGSRRGAFVDAVTVSVGMGLTQWCIVLAPALGGTELRESIVRAVYPALDVLLVALVVHLRLRLRRPVVAVRWLFAGLTMQLLVDTAYAYVGVSIVSEAPRLAVGYLFSYLFLALASSHPSVVEITIPPLVSGPPRRTGRPTAVVFVAILPVILCTMSPASGTADLAVRTLLVTVLLGLLFHRLTTMMTALTLAEEESHHRATHDFLTGLTNRAALVEGLASRTRADARRGTTTAVVFLDCDDFKRVNDTWGHHAGNTLLRDIARRVPEVLGPDDVFARNGGDEFVVVSSVADEAEARALADRVRRVFDTPLRILPGRVHSVTPSMGVALCPPGATRGAEDLLHRADAAMYEAKQRGRGRVVLFDDDLEERTHTEQAVGDRLGRVIDDDPFDVAFQPIFSRPVGGRLVGWEALARWHDEELGEVRPDVFVEVAEQLGLVSVLGGSVLRRACATLAELRRLLGDDHLSVSVNVSPTHLLDPTLRDLVEDAVESAGLPRSALRLEVTETTLVDSGPQVRALLGGLRGSGVRIVLDDFGTGYASLATLRRLSIDGVKVDRSLVASLGSDPQARDQLGAVLALIRSLGVHDIVAEGVETEEEARVLDELGAPAVQGWLYGRGRLVDDVLAEARAHAVTVQAHAANAATTAVTAAPVTEPTSATSAFPEAAGPVGGTGITPGAPRTTDVGADAAEDTDHAPGPAGDTETGGTTPTADA</sequence>
<feature type="transmembrane region" description="Helical" evidence="2">
    <location>
        <begin position="91"/>
        <end position="111"/>
    </location>
</feature>
<dbReference type="eggNOG" id="COG5001">
    <property type="taxonomic scope" value="Bacteria"/>
</dbReference>
<dbReference type="InterPro" id="IPR029787">
    <property type="entry name" value="Nucleotide_cyclase"/>
</dbReference>
<gene>
    <name evidence="5" type="ORF">MOPEL_132_00660</name>
</gene>
<evidence type="ECO:0000313" key="6">
    <source>
        <dbReference type="Proteomes" id="UP000004367"/>
    </source>
</evidence>
<feature type="transmembrane region" description="Helical" evidence="2">
    <location>
        <begin position="123"/>
        <end position="147"/>
    </location>
</feature>
<dbReference type="CDD" id="cd01949">
    <property type="entry name" value="GGDEF"/>
    <property type="match status" value="1"/>
</dbReference>
<evidence type="ECO:0000313" key="5">
    <source>
        <dbReference type="EMBL" id="GAB49699.1"/>
    </source>
</evidence>
<feature type="transmembrane region" description="Helical" evidence="2">
    <location>
        <begin position="258"/>
        <end position="275"/>
    </location>
</feature>
<dbReference type="AlphaFoldDB" id="H5UVE1"/>
<dbReference type="InterPro" id="IPR035919">
    <property type="entry name" value="EAL_sf"/>
</dbReference>
<dbReference type="InterPro" id="IPR052155">
    <property type="entry name" value="Biofilm_reg_signaling"/>
</dbReference>
<dbReference type="InterPro" id="IPR000160">
    <property type="entry name" value="GGDEF_dom"/>
</dbReference>
<dbReference type="NCBIfam" id="TIGR00254">
    <property type="entry name" value="GGDEF"/>
    <property type="match status" value="1"/>
</dbReference>
<dbReference type="Pfam" id="PF00563">
    <property type="entry name" value="EAL"/>
    <property type="match status" value="1"/>
</dbReference>
<feature type="transmembrane region" description="Helical" evidence="2">
    <location>
        <begin position="59"/>
        <end position="79"/>
    </location>
</feature>
<dbReference type="EMBL" id="BAFE01000091">
    <property type="protein sequence ID" value="GAB49699.1"/>
    <property type="molecule type" value="Genomic_DNA"/>
</dbReference>
<feature type="domain" description="EAL" evidence="3">
    <location>
        <begin position="490"/>
        <end position="747"/>
    </location>
</feature>
<dbReference type="SUPFAM" id="SSF55073">
    <property type="entry name" value="Nucleotide cyclase"/>
    <property type="match status" value="1"/>
</dbReference>
<dbReference type="Gene3D" id="3.20.20.450">
    <property type="entry name" value="EAL domain"/>
    <property type="match status" value="1"/>
</dbReference>
<feature type="domain" description="GGDEF" evidence="4">
    <location>
        <begin position="347"/>
        <end position="481"/>
    </location>
</feature>
<dbReference type="SMART" id="SM00267">
    <property type="entry name" value="GGDEF"/>
    <property type="match status" value="1"/>
</dbReference>
<keyword evidence="2" id="KW-1133">Transmembrane helix</keyword>
<dbReference type="InterPro" id="IPR043128">
    <property type="entry name" value="Rev_trsase/Diguanyl_cyclase"/>
</dbReference>
<evidence type="ECO:0008006" key="7">
    <source>
        <dbReference type="Google" id="ProtNLM"/>
    </source>
</evidence>
<feature type="transmembrane region" description="Helical" evidence="2">
    <location>
        <begin position="33"/>
        <end position="52"/>
    </location>
</feature>
<reference evidence="5 6" key="1">
    <citation type="submission" date="2012-02" db="EMBL/GenBank/DDBJ databases">
        <title>Whole genome shotgun sequence of Mobilicoccus pelagius NBRC 104925.</title>
        <authorList>
            <person name="Yoshida Y."/>
            <person name="Hosoyama A."/>
            <person name="Tsuchikane K."/>
            <person name="Katsumata H."/>
            <person name="Yamazaki S."/>
            <person name="Fujita N."/>
        </authorList>
    </citation>
    <scope>NUCLEOTIDE SEQUENCE [LARGE SCALE GENOMIC DNA]</scope>
    <source>
        <strain evidence="5 6">NBRC 104925</strain>
    </source>
</reference>
<dbReference type="PANTHER" id="PTHR44757">
    <property type="entry name" value="DIGUANYLATE CYCLASE DGCP"/>
    <property type="match status" value="1"/>
</dbReference>
<comment type="caution">
    <text evidence="5">The sequence shown here is derived from an EMBL/GenBank/DDBJ whole genome shotgun (WGS) entry which is preliminary data.</text>
</comment>
<dbReference type="STRING" id="1089455.MOPEL_132_00660"/>
<proteinExistence type="predicted"/>
<dbReference type="PROSITE" id="PS50883">
    <property type="entry name" value="EAL"/>
    <property type="match status" value="1"/>
</dbReference>
<feature type="transmembrane region" description="Helical" evidence="2">
    <location>
        <begin position="159"/>
        <end position="177"/>
    </location>
</feature>
<dbReference type="Pfam" id="PF00990">
    <property type="entry name" value="GGDEF"/>
    <property type="match status" value="1"/>
</dbReference>
<dbReference type="Gene3D" id="3.30.70.270">
    <property type="match status" value="1"/>
</dbReference>
<feature type="compositionally biased region" description="Polar residues" evidence="1">
    <location>
        <begin position="819"/>
        <end position="828"/>
    </location>
</feature>
<dbReference type="InterPro" id="IPR001633">
    <property type="entry name" value="EAL_dom"/>
</dbReference>
<accession>H5UVE1</accession>
<organism evidence="5 6">
    <name type="scientific">Mobilicoccus pelagius NBRC 104925</name>
    <dbReference type="NCBI Taxonomy" id="1089455"/>
    <lineage>
        <taxon>Bacteria</taxon>
        <taxon>Bacillati</taxon>
        <taxon>Actinomycetota</taxon>
        <taxon>Actinomycetes</taxon>
        <taxon>Micrococcales</taxon>
        <taxon>Dermatophilaceae</taxon>
        <taxon>Mobilicoccus</taxon>
    </lineage>
</organism>
<dbReference type="Proteomes" id="UP000004367">
    <property type="component" value="Unassembled WGS sequence"/>
</dbReference>
<dbReference type="SMART" id="SM00052">
    <property type="entry name" value="EAL"/>
    <property type="match status" value="1"/>
</dbReference>
<name>H5UVE1_9MICO</name>
<feature type="transmembrane region" description="Helical" evidence="2">
    <location>
        <begin position="218"/>
        <end position="237"/>
    </location>
</feature>
<protein>
    <recommendedName>
        <fullName evidence="7">Signaling protein</fullName>
    </recommendedName>
</protein>
<evidence type="ECO:0000256" key="1">
    <source>
        <dbReference type="SAM" id="MobiDB-lite"/>
    </source>
</evidence>